<dbReference type="AlphaFoldDB" id="A0A5C3P5U2"/>
<keyword evidence="2" id="KW-1185">Reference proteome</keyword>
<gene>
    <name evidence="1" type="ORF">K466DRAFT_348647</name>
</gene>
<evidence type="ECO:0000313" key="1">
    <source>
        <dbReference type="EMBL" id="TFK81173.1"/>
    </source>
</evidence>
<accession>A0A5C3P5U2</accession>
<organism evidence="1 2">
    <name type="scientific">Polyporus arcularius HHB13444</name>
    <dbReference type="NCBI Taxonomy" id="1314778"/>
    <lineage>
        <taxon>Eukaryota</taxon>
        <taxon>Fungi</taxon>
        <taxon>Dikarya</taxon>
        <taxon>Basidiomycota</taxon>
        <taxon>Agaricomycotina</taxon>
        <taxon>Agaricomycetes</taxon>
        <taxon>Polyporales</taxon>
        <taxon>Polyporaceae</taxon>
        <taxon>Polyporus</taxon>
    </lineage>
</organism>
<evidence type="ECO:0008006" key="3">
    <source>
        <dbReference type="Google" id="ProtNLM"/>
    </source>
</evidence>
<protein>
    <recommendedName>
        <fullName evidence="3">HNH nuclease domain-containing protein</fullName>
    </recommendedName>
</protein>
<dbReference type="InParanoid" id="A0A5C3P5U2"/>
<dbReference type="EMBL" id="ML211643">
    <property type="protein sequence ID" value="TFK81173.1"/>
    <property type="molecule type" value="Genomic_DNA"/>
</dbReference>
<proteinExistence type="predicted"/>
<evidence type="ECO:0000313" key="2">
    <source>
        <dbReference type="Proteomes" id="UP000308197"/>
    </source>
</evidence>
<reference evidence="1 2" key="1">
    <citation type="journal article" date="2019" name="Nat. Ecol. Evol.">
        <title>Megaphylogeny resolves global patterns of mushroom evolution.</title>
        <authorList>
            <person name="Varga T."/>
            <person name="Krizsan K."/>
            <person name="Foldi C."/>
            <person name="Dima B."/>
            <person name="Sanchez-Garcia M."/>
            <person name="Sanchez-Ramirez S."/>
            <person name="Szollosi G.J."/>
            <person name="Szarkandi J.G."/>
            <person name="Papp V."/>
            <person name="Albert L."/>
            <person name="Andreopoulos W."/>
            <person name="Angelini C."/>
            <person name="Antonin V."/>
            <person name="Barry K.W."/>
            <person name="Bougher N.L."/>
            <person name="Buchanan P."/>
            <person name="Buyck B."/>
            <person name="Bense V."/>
            <person name="Catcheside P."/>
            <person name="Chovatia M."/>
            <person name="Cooper J."/>
            <person name="Damon W."/>
            <person name="Desjardin D."/>
            <person name="Finy P."/>
            <person name="Geml J."/>
            <person name="Haridas S."/>
            <person name="Hughes K."/>
            <person name="Justo A."/>
            <person name="Karasinski D."/>
            <person name="Kautmanova I."/>
            <person name="Kiss B."/>
            <person name="Kocsube S."/>
            <person name="Kotiranta H."/>
            <person name="LaButti K.M."/>
            <person name="Lechner B.E."/>
            <person name="Liimatainen K."/>
            <person name="Lipzen A."/>
            <person name="Lukacs Z."/>
            <person name="Mihaltcheva S."/>
            <person name="Morgado L.N."/>
            <person name="Niskanen T."/>
            <person name="Noordeloos M.E."/>
            <person name="Ohm R.A."/>
            <person name="Ortiz-Santana B."/>
            <person name="Ovrebo C."/>
            <person name="Racz N."/>
            <person name="Riley R."/>
            <person name="Savchenko A."/>
            <person name="Shiryaev A."/>
            <person name="Soop K."/>
            <person name="Spirin V."/>
            <person name="Szebenyi C."/>
            <person name="Tomsovsky M."/>
            <person name="Tulloss R.E."/>
            <person name="Uehling J."/>
            <person name="Grigoriev I.V."/>
            <person name="Vagvolgyi C."/>
            <person name="Papp T."/>
            <person name="Martin F.M."/>
            <person name="Miettinen O."/>
            <person name="Hibbett D.S."/>
            <person name="Nagy L.G."/>
        </authorList>
    </citation>
    <scope>NUCLEOTIDE SEQUENCE [LARGE SCALE GENOMIC DNA]</scope>
    <source>
        <strain evidence="1 2">HHB13444</strain>
    </source>
</reference>
<sequence length="198" mass="21856">MQDQVLFKLDGGVTGSRSQLLAEEVRNREARKCGITGIPEGLKRNRDSNEVYRGPRMRLEGIHLFRRCVGKLHKNGKSAAGRLPDKDAVNVFTVLTLFFGLSDKFLGNLKGSIDHPSNLIAGNTVVHCAIDAFEAALGATQNVNEYRVIMFRPLTVPPKGDIITFENHADKDVALPNPLCVRVHAVVAEALNRFIRVD</sequence>
<dbReference type="STRING" id="1314778.A0A5C3P5U2"/>
<name>A0A5C3P5U2_9APHY</name>
<dbReference type="Proteomes" id="UP000308197">
    <property type="component" value="Unassembled WGS sequence"/>
</dbReference>